<comment type="caution">
    <text evidence="1">The sequence shown here is derived from an EMBL/GenBank/DDBJ whole genome shotgun (WGS) entry which is preliminary data.</text>
</comment>
<sequence length="76" mass="8307">MYDSLSKFITLGLQSSDSYLMTAATSYEAQTIITAPSKNSPTVHAKTDSPYESVENAGIGIKDSFSAVSRRLRRPF</sequence>
<dbReference type="AlphaFoldDB" id="A0A8X6PYH9"/>
<proteinExistence type="predicted"/>
<keyword evidence="2" id="KW-1185">Reference proteome</keyword>
<name>A0A8X6PYH9_NEPPI</name>
<dbReference type="Proteomes" id="UP000887013">
    <property type="component" value="Unassembled WGS sequence"/>
</dbReference>
<dbReference type="EMBL" id="BMAW01075380">
    <property type="protein sequence ID" value="GFT96482.1"/>
    <property type="molecule type" value="Genomic_DNA"/>
</dbReference>
<evidence type="ECO:0000313" key="1">
    <source>
        <dbReference type="EMBL" id="GFT96482.1"/>
    </source>
</evidence>
<organism evidence="1 2">
    <name type="scientific">Nephila pilipes</name>
    <name type="common">Giant wood spider</name>
    <name type="synonym">Nephila maculata</name>
    <dbReference type="NCBI Taxonomy" id="299642"/>
    <lineage>
        <taxon>Eukaryota</taxon>
        <taxon>Metazoa</taxon>
        <taxon>Ecdysozoa</taxon>
        <taxon>Arthropoda</taxon>
        <taxon>Chelicerata</taxon>
        <taxon>Arachnida</taxon>
        <taxon>Araneae</taxon>
        <taxon>Araneomorphae</taxon>
        <taxon>Entelegynae</taxon>
        <taxon>Araneoidea</taxon>
        <taxon>Nephilidae</taxon>
        <taxon>Nephila</taxon>
    </lineage>
</organism>
<accession>A0A8X6PYH9</accession>
<reference evidence="1" key="1">
    <citation type="submission" date="2020-08" db="EMBL/GenBank/DDBJ databases">
        <title>Multicomponent nature underlies the extraordinary mechanical properties of spider dragline silk.</title>
        <authorList>
            <person name="Kono N."/>
            <person name="Nakamura H."/>
            <person name="Mori M."/>
            <person name="Yoshida Y."/>
            <person name="Ohtoshi R."/>
            <person name="Malay A.D."/>
            <person name="Moran D.A.P."/>
            <person name="Tomita M."/>
            <person name="Numata K."/>
            <person name="Arakawa K."/>
        </authorList>
    </citation>
    <scope>NUCLEOTIDE SEQUENCE</scope>
</reference>
<gene>
    <name evidence="1" type="ORF">NPIL_445351</name>
</gene>
<protein>
    <submittedName>
        <fullName evidence="1">Uncharacterized protein</fullName>
    </submittedName>
</protein>
<evidence type="ECO:0000313" key="2">
    <source>
        <dbReference type="Proteomes" id="UP000887013"/>
    </source>
</evidence>